<dbReference type="AlphaFoldDB" id="A0A8I6XJ11"/>
<dbReference type="EnsemblPlants" id="HORVU.MOREX.r3.4HG0388480.1">
    <property type="protein sequence ID" value="HORVU.MOREX.r3.4HG0388480.1.CDS1"/>
    <property type="gene ID" value="HORVU.MOREX.r3.4HG0388480"/>
</dbReference>
<proteinExistence type="predicted"/>
<dbReference type="Gramene" id="HORVU.MOREX.r2.4HG0323180.1">
    <property type="protein sequence ID" value="HORVU.MOREX.r2.4HG0323180.1.CDS.1"/>
    <property type="gene ID" value="HORVU.MOREX.r2.4HG0323180"/>
</dbReference>
<evidence type="ECO:0000313" key="1">
    <source>
        <dbReference type="EnsemblPlants" id="HORVU.MOREX.r3.4HG0388480.1.CDS1"/>
    </source>
</evidence>
<dbReference type="Proteomes" id="UP000011116">
    <property type="component" value="Chromosome 4H"/>
</dbReference>
<reference evidence="1" key="2">
    <citation type="submission" date="2020-10" db="EMBL/GenBank/DDBJ databases">
        <authorList>
            <person name="Scholz U."/>
            <person name="Mascher M."/>
            <person name="Fiebig A."/>
        </authorList>
    </citation>
    <scope>NUCLEOTIDE SEQUENCE [LARGE SCALE GENOMIC DNA]</scope>
    <source>
        <strain evidence="1">cv. Morex</strain>
    </source>
</reference>
<protein>
    <submittedName>
        <fullName evidence="1">Uncharacterized protein</fullName>
    </submittedName>
</protein>
<reference evidence="2" key="1">
    <citation type="journal article" date="2012" name="Nature">
        <title>A physical, genetic and functional sequence assembly of the barley genome.</title>
        <authorList>
            <consortium name="The International Barley Genome Sequencing Consortium"/>
            <person name="Mayer K.F."/>
            <person name="Waugh R."/>
            <person name="Brown J.W."/>
            <person name="Schulman A."/>
            <person name="Langridge P."/>
            <person name="Platzer M."/>
            <person name="Fincher G.B."/>
            <person name="Muehlbauer G.J."/>
            <person name="Sato K."/>
            <person name="Close T.J."/>
            <person name="Wise R.P."/>
            <person name="Stein N."/>
        </authorList>
    </citation>
    <scope>NUCLEOTIDE SEQUENCE [LARGE SCALE GENOMIC DNA]</scope>
    <source>
        <strain evidence="2">cv. Morex</strain>
    </source>
</reference>
<dbReference type="Gramene" id="HORVU.MOREX.r3.4HG0388480.1">
    <property type="protein sequence ID" value="HORVU.MOREX.r3.4HG0388480.1.CDS1"/>
    <property type="gene ID" value="HORVU.MOREX.r3.4HG0388480"/>
</dbReference>
<name>A0A8I6XJ11_HORVV</name>
<keyword evidence="2" id="KW-1185">Reference proteome</keyword>
<reference evidence="1" key="3">
    <citation type="submission" date="2022-01" db="UniProtKB">
        <authorList>
            <consortium name="EnsemblPlants"/>
        </authorList>
    </citation>
    <scope>IDENTIFICATION</scope>
    <source>
        <strain evidence="1">subsp. vulgare</strain>
    </source>
</reference>
<organism evidence="1 2">
    <name type="scientific">Hordeum vulgare subsp. vulgare</name>
    <name type="common">Domesticated barley</name>
    <dbReference type="NCBI Taxonomy" id="112509"/>
    <lineage>
        <taxon>Eukaryota</taxon>
        <taxon>Viridiplantae</taxon>
        <taxon>Streptophyta</taxon>
        <taxon>Embryophyta</taxon>
        <taxon>Tracheophyta</taxon>
        <taxon>Spermatophyta</taxon>
        <taxon>Magnoliopsida</taxon>
        <taxon>Liliopsida</taxon>
        <taxon>Poales</taxon>
        <taxon>Poaceae</taxon>
        <taxon>BOP clade</taxon>
        <taxon>Pooideae</taxon>
        <taxon>Triticodae</taxon>
        <taxon>Triticeae</taxon>
        <taxon>Hordeinae</taxon>
        <taxon>Hordeum</taxon>
    </lineage>
</organism>
<accession>A0A8I6XJ11</accession>
<evidence type="ECO:0000313" key="2">
    <source>
        <dbReference type="Proteomes" id="UP000011116"/>
    </source>
</evidence>
<sequence>MCKAQRSLAAHTYVHTRSFRALPLSLALLQVNRATPLLPIHACRCSTPPIITTVCAARRRRHWPPRKRTLCARVDWRALARTYGSCGARRRPVISLSLPAGSGVEGAFGAHRTHLNL</sequence>